<dbReference type="InterPro" id="IPR002153">
    <property type="entry name" value="TRPC_channel"/>
</dbReference>
<keyword evidence="7" id="KW-0407">Ion channel</keyword>
<name>A0A7S3BYB3_9EUKA</name>
<dbReference type="PANTHER" id="PTHR10117">
    <property type="entry name" value="TRANSIENT RECEPTOR POTENTIAL CHANNEL"/>
    <property type="match status" value="1"/>
</dbReference>
<feature type="transmembrane region" description="Helical" evidence="9">
    <location>
        <begin position="237"/>
        <end position="258"/>
    </location>
</feature>
<evidence type="ECO:0000313" key="11">
    <source>
        <dbReference type="EMBL" id="CAE0148700.1"/>
    </source>
</evidence>
<proteinExistence type="predicted"/>
<dbReference type="GO" id="GO:0015279">
    <property type="term" value="F:store-operated calcium channel activity"/>
    <property type="evidence" value="ECO:0007669"/>
    <property type="project" value="TreeGrafter"/>
</dbReference>
<evidence type="ECO:0000256" key="4">
    <source>
        <dbReference type="ARBA" id="ARBA00022989"/>
    </source>
</evidence>
<sequence>MQLARTAECKEFLSSKGPQVLTSIWWRGHLQRLKGWQLITRLISNLLPVANLLPSNVTVCGCRLQHQRGVYATLSIPMVRFYLRMVIYVGYLGLYAWFMLRRLPGVMHVESICIDPTSPCDALQPSRDEIVVLLWALSQEVDWVHRYIYADDRQRFVNSFWNRLNAFRSLLVLALLACRQLTCMLEASAALPLYDVYLTGMSLLGVLLALMVVSFFPVLSENLGVLMVCLVRMVDDVLNFGLLLMVIIFGFTLSFQGIKLASHNPEAFGVHGGDDAIFVPFWGLYGLSELESVGRQLGAPGLVATWLFMLVGNVALINLMVAMMTSTFTSVKSKTQAEWRFEFTSIVMEHRAAGVFPIPPPFNFPILLYRLIVSIWDPIPPATMGSGKDIGRYLQVKELLKQDVDRSHSIETKIFQVAEEMDRLQDSVVADRRTSRDSSSNPRGSVIGPRRASCVRRPCRRGNSSLLLAAGDPGGMSLVGHPSTGGAPPDNNDRWTSAIDSQSAYEV</sequence>
<evidence type="ECO:0000256" key="3">
    <source>
        <dbReference type="ARBA" id="ARBA00022692"/>
    </source>
</evidence>
<dbReference type="GO" id="GO:0005886">
    <property type="term" value="C:plasma membrane"/>
    <property type="evidence" value="ECO:0007669"/>
    <property type="project" value="TreeGrafter"/>
</dbReference>
<dbReference type="GO" id="GO:0034703">
    <property type="term" value="C:cation channel complex"/>
    <property type="evidence" value="ECO:0007669"/>
    <property type="project" value="TreeGrafter"/>
</dbReference>
<dbReference type="EMBL" id="HBHX01067936">
    <property type="protein sequence ID" value="CAE0148700.1"/>
    <property type="molecule type" value="Transcribed_RNA"/>
</dbReference>
<evidence type="ECO:0000256" key="6">
    <source>
        <dbReference type="ARBA" id="ARBA00023136"/>
    </source>
</evidence>
<feature type="transmembrane region" description="Helical" evidence="9">
    <location>
        <begin position="303"/>
        <end position="324"/>
    </location>
</feature>
<feature type="region of interest" description="Disordered" evidence="8">
    <location>
        <begin position="465"/>
        <end position="507"/>
    </location>
</feature>
<keyword evidence="3 9" id="KW-0812">Transmembrane</keyword>
<protein>
    <recommendedName>
        <fullName evidence="10">Ion transport domain-containing protein</fullName>
    </recommendedName>
</protein>
<dbReference type="AlphaFoldDB" id="A0A7S3BYB3"/>
<evidence type="ECO:0000256" key="9">
    <source>
        <dbReference type="SAM" id="Phobius"/>
    </source>
</evidence>
<keyword evidence="2" id="KW-0813">Transport</keyword>
<feature type="transmembrane region" description="Helical" evidence="9">
    <location>
        <begin position="197"/>
        <end position="216"/>
    </location>
</feature>
<feature type="compositionally biased region" description="Basic and acidic residues" evidence="8">
    <location>
        <begin position="426"/>
        <end position="436"/>
    </location>
</feature>
<organism evidence="11">
    <name type="scientific">Haptolina ericina</name>
    <dbReference type="NCBI Taxonomy" id="156174"/>
    <lineage>
        <taxon>Eukaryota</taxon>
        <taxon>Haptista</taxon>
        <taxon>Haptophyta</taxon>
        <taxon>Prymnesiophyceae</taxon>
        <taxon>Prymnesiales</taxon>
        <taxon>Prymnesiaceae</taxon>
        <taxon>Haptolina</taxon>
    </lineage>
</organism>
<dbReference type="PANTHER" id="PTHR10117:SF54">
    <property type="entry name" value="TRANSIENT RECEPTOR POTENTIAL-GAMMA PROTEIN"/>
    <property type="match status" value="1"/>
</dbReference>
<keyword evidence="5" id="KW-0406">Ion transport</keyword>
<keyword evidence="4 9" id="KW-1133">Transmembrane helix</keyword>
<evidence type="ECO:0000256" key="2">
    <source>
        <dbReference type="ARBA" id="ARBA00022448"/>
    </source>
</evidence>
<dbReference type="GO" id="GO:0051480">
    <property type="term" value="P:regulation of cytosolic calcium ion concentration"/>
    <property type="evidence" value="ECO:0007669"/>
    <property type="project" value="TreeGrafter"/>
</dbReference>
<accession>A0A7S3BYB3</accession>
<evidence type="ECO:0000256" key="5">
    <source>
        <dbReference type="ARBA" id="ARBA00023065"/>
    </source>
</evidence>
<feature type="compositionally biased region" description="Polar residues" evidence="8">
    <location>
        <begin position="494"/>
        <end position="507"/>
    </location>
</feature>
<feature type="domain" description="Ion transport" evidence="10">
    <location>
        <begin position="142"/>
        <end position="336"/>
    </location>
</feature>
<evidence type="ECO:0000259" key="10">
    <source>
        <dbReference type="Pfam" id="PF00520"/>
    </source>
</evidence>
<evidence type="ECO:0000256" key="1">
    <source>
        <dbReference type="ARBA" id="ARBA00004141"/>
    </source>
</evidence>
<keyword evidence="6 9" id="KW-0472">Membrane</keyword>
<feature type="transmembrane region" description="Helical" evidence="9">
    <location>
        <begin position="81"/>
        <end position="100"/>
    </location>
</feature>
<dbReference type="Pfam" id="PF00520">
    <property type="entry name" value="Ion_trans"/>
    <property type="match status" value="1"/>
</dbReference>
<feature type="region of interest" description="Disordered" evidence="8">
    <location>
        <begin position="426"/>
        <end position="453"/>
    </location>
</feature>
<dbReference type="InterPro" id="IPR005821">
    <property type="entry name" value="Ion_trans_dom"/>
</dbReference>
<evidence type="ECO:0000256" key="7">
    <source>
        <dbReference type="ARBA" id="ARBA00023303"/>
    </source>
</evidence>
<reference evidence="11" key="1">
    <citation type="submission" date="2021-01" db="EMBL/GenBank/DDBJ databases">
        <authorList>
            <person name="Corre E."/>
            <person name="Pelletier E."/>
            <person name="Niang G."/>
            <person name="Scheremetjew M."/>
            <person name="Finn R."/>
            <person name="Kale V."/>
            <person name="Holt S."/>
            <person name="Cochrane G."/>
            <person name="Meng A."/>
            <person name="Brown T."/>
            <person name="Cohen L."/>
        </authorList>
    </citation>
    <scope>NUCLEOTIDE SEQUENCE</scope>
    <source>
        <strain evidence="11">CCMP281</strain>
    </source>
</reference>
<evidence type="ECO:0000256" key="8">
    <source>
        <dbReference type="SAM" id="MobiDB-lite"/>
    </source>
</evidence>
<dbReference type="GO" id="GO:0070679">
    <property type="term" value="F:inositol 1,4,5 trisphosphate binding"/>
    <property type="evidence" value="ECO:0007669"/>
    <property type="project" value="TreeGrafter"/>
</dbReference>
<comment type="subcellular location">
    <subcellularLocation>
        <location evidence="1">Membrane</location>
        <topology evidence="1">Multi-pass membrane protein</topology>
    </subcellularLocation>
</comment>
<gene>
    <name evidence="11" type="ORF">HERI1096_LOCUS37510</name>
</gene>